<organism evidence="1">
    <name type="scientific">Tanacetum cinerariifolium</name>
    <name type="common">Dalmatian daisy</name>
    <name type="synonym">Chrysanthemum cinerariifolium</name>
    <dbReference type="NCBI Taxonomy" id="118510"/>
    <lineage>
        <taxon>Eukaryota</taxon>
        <taxon>Viridiplantae</taxon>
        <taxon>Streptophyta</taxon>
        <taxon>Embryophyta</taxon>
        <taxon>Tracheophyta</taxon>
        <taxon>Spermatophyta</taxon>
        <taxon>Magnoliopsida</taxon>
        <taxon>eudicotyledons</taxon>
        <taxon>Gunneridae</taxon>
        <taxon>Pentapetalae</taxon>
        <taxon>asterids</taxon>
        <taxon>campanulids</taxon>
        <taxon>Asterales</taxon>
        <taxon>Asteraceae</taxon>
        <taxon>Asteroideae</taxon>
        <taxon>Anthemideae</taxon>
        <taxon>Anthemidinae</taxon>
        <taxon>Tanacetum</taxon>
    </lineage>
</organism>
<sequence length="116" mass="12864">RYSDYEIAVLWDVQNVQPADALTDTQMVFNALRRLLPCIKIHIKAYGDYAQMSKESRDGILTAGADLLDVCGPPGQAPGQSDTDRSLLALRDLGYFTILVYKELSALPAILKVVRH</sequence>
<evidence type="ECO:0000313" key="1">
    <source>
        <dbReference type="EMBL" id="GFA82512.1"/>
    </source>
</evidence>
<reference evidence="1" key="1">
    <citation type="journal article" date="2019" name="Sci. Rep.">
        <title>Draft genome of Tanacetum cinerariifolium, the natural source of mosquito coil.</title>
        <authorList>
            <person name="Yamashiro T."/>
            <person name="Shiraishi A."/>
            <person name="Satake H."/>
            <person name="Nakayama K."/>
        </authorList>
    </citation>
    <scope>NUCLEOTIDE SEQUENCE</scope>
</reference>
<protein>
    <recommendedName>
        <fullName evidence="2">NYN domain-containing protein</fullName>
    </recommendedName>
</protein>
<comment type="caution">
    <text evidence="1">The sequence shown here is derived from an EMBL/GenBank/DDBJ whole genome shotgun (WGS) entry which is preliminary data.</text>
</comment>
<accession>A0A699K9S6</accession>
<evidence type="ECO:0008006" key="2">
    <source>
        <dbReference type="Google" id="ProtNLM"/>
    </source>
</evidence>
<gene>
    <name evidence="1" type="ORF">Tci_654484</name>
</gene>
<feature type="non-terminal residue" evidence="1">
    <location>
        <position position="1"/>
    </location>
</feature>
<name>A0A699K9S6_TANCI</name>
<dbReference type="AlphaFoldDB" id="A0A699K9S6"/>
<dbReference type="EMBL" id="BKCJ010495160">
    <property type="protein sequence ID" value="GFA82512.1"/>
    <property type="molecule type" value="Genomic_DNA"/>
</dbReference>
<proteinExistence type="predicted"/>